<accession>A0ABQ5BED4</accession>
<dbReference type="PANTHER" id="PTHR11439">
    <property type="entry name" value="GAG-POL-RELATED RETROTRANSPOSON"/>
    <property type="match status" value="1"/>
</dbReference>
<keyword evidence="1" id="KW-0472">Membrane</keyword>
<dbReference type="PANTHER" id="PTHR11439:SF524">
    <property type="entry name" value="RNA-DIRECTED DNA POLYMERASE, PROTEIN KINASE RLK-PELLE-DLSV FAMILY"/>
    <property type="match status" value="1"/>
</dbReference>
<keyword evidence="1" id="KW-1133">Transmembrane helix</keyword>
<dbReference type="CDD" id="cd09272">
    <property type="entry name" value="RNase_HI_RT_Ty1"/>
    <property type="match status" value="1"/>
</dbReference>
<proteinExistence type="predicted"/>
<evidence type="ECO:0000313" key="2">
    <source>
        <dbReference type="EMBL" id="GJT13205.1"/>
    </source>
</evidence>
<dbReference type="Proteomes" id="UP001151760">
    <property type="component" value="Unassembled WGS sequence"/>
</dbReference>
<evidence type="ECO:0000256" key="1">
    <source>
        <dbReference type="SAM" id="Phobius"/>
    </source>
</evidence>
<feature type="transmembrane region" description="Helical" evidence="1">
    <location>
        <begin position="492"/>
        <end position="510"/>
    </location>
</feature>
<keyword evidence="3" id="KW-1185">Reference proteome</keyword>
<organism evidence="2 3">
    <name type="scientific">Tanacetum coccineum</name>
    <dbReference type="NCBI Taxonomy" id="301880"/>
    <lineage>
        <taxon>Eukaryota</taxon>
        <taxon>Viridiplantae</taxon>
        <taxon>Streptophyta</taxon>
        <taxon>Embryophyta</taxon>
        <taxon>Tracheophyta</taxon>
        <taxon>Spermatophyta</taxon>
        <taxon>Magnoliopsida</taxon>
        <taxon>eudicotyledons</taxon>
        <taxon>Gunneridae</taxon>
        <taxon>Pentapetalae</taxon>
        <taxon>asterids</taxon>
        <taxon>campanulids</taxon>
        <taxon>Asterales</taxon>
        <taxon>Asteraceae</taxon>
        <taxon>Asteroideae</taxon>
        <taxon>Anthemideae</taxon>
        <taxon>Anthemidinae</taxon>
        <taxon>Tanacetum</taxon>
    </lineage>
</organism>
<protein>
    <submittedName>
        <fullName evidence="2">Ribonuclease H-like domain-containing protein</fullName>
    </submittedName>
</protein>
<sequence length="543" mass="61871">MGYYFYFPPENKIVVARYVEFFEKRLISQEISGRAVDLEEIQEEEDTTPLKSLSSIFLKRWRGFEPPQVEVISDSSELIVDCDMECGNPIHDGQYGMGLDGPSSWLYCDPNHPRKVCKLQRSIYGLKQASSIWNKRFDEESKGPSCMRFGALRLDCCVTPNMTSDFNRIQLNAIAMLDSKMIEMTLKSQTGICFRFEWRASGLEEFKQRLGIVPTINVLEYVTATIQLQFIYAMTREFRIGALTVTFKERISLLFDECVGAYGCILAGPSALKQVHNPSWPKYQSTAGGTSILVFTCVQTDDLQESNWNMGYWSGRPLLAEKKGNTVNAGIDFDEDPLVRFRSNRATIRTVLESLAVTRDWHILQIDVKNAFLHGRYLRHSTCIHTPGSKSGLFCLSIKLQRKFLRRSHLQHCNQCKSTQLYTDVDWAGCPVTRRSTFGYCVFLGDNLLSWSAKWQVTLSRSSAEAEYRGVANVVAETAWIRNLLLELHTPSLLLLLSIVIMFVCFMSLPDFSMQIFLLRVSPQLCFLGVFAPAARPEDLRSH</sequence>
<comment type="caution">
    <text evidence="2">The sequence shown here is derived from an EMBL/GenBank/DDBJ whole genome shotgun (WGS) entry which is preliminary data.</text>
</comment>
<keyword evidence="1" id="KW-0812">Transmembrane</keyword>
<evidence type="ECO:0000313" key="3">
    <source>
        <dbReference type="Proteomes" id="UP001151760"/>
    </source>
</evidence>
<name>A0ABQ5BED4_9ASTR</name>
<reference evidence="2" key="2">
    <citation type="submission" date="2022-01" db="EMBL/GenBank/DDBJ databases">
        <authorList>
            <person name="Yamashiro T."/>
            <person name="Shiraishi A."/>
            <person name="Satake H."/>
            <person name="Nakayama K."/>
        </authorList>
    </citation>
    <scope>NUCLEOTIDE SEQUENCE</scope>
</reference>
<reference evidence="2" key="1">
    <citation type="journal article" date="2022" name="Int. J. Mol. Sci.">
        <title>Draft Genome of Tanacetum Coccineum: Genomic Comparison of Closely Related Tanacetum-Family Plants.</title>
        <authorList>
            <person name="Yamashiro T."/>
            <person name="Shiraishi A."/>
            <person name="Nakayama K."/>
            <person name="Satake H."/>
        </authorList>
    </citation>
    <scope>NUCLEOTIDE SEQUENCE</scope>
</reference>
<gene>
    <name evidence="2" type="ORF">Tco_0860247</name>
</gene>
<dbReference type="EMBL" id="BQNB010013211">
    <property type="protein sequence ID" value="GJT13205.1"/>
    <property type="molecule type" value="Genomic_DNA"/>
</dbReference>